<dbReference type="HOGENOM" id="CLU_110565_0_0_2"/>
<evidence type="ECO:0000313" key="3">
    <source>
        <dbReference type="EMBL" id="ADC66073.1"/>
    </source>
</evidence>
<name>D3S010_FERPA</name>
<dbReference type="GeneID" id="8779466"/>
<evidence type="ECO:0008006" key="5">
    <source>
        <dbReference type="Google" id="ProtNLM"/>
    </source>
</evidence>
<dbReference type="InterPro" id="IPR049288">
    <property type="entry name" value="DUF447_C"/>
</dbReference>
<dbReference type="EMBL" id="CP001899">
    <property type="protein sequence ID" value="ADC66073.1"/>
    <property type="molecule type" value="Genomic_DNA"/>
</dbReference>
<feature type="domain" description="DUF447" evidence="1">
    <location>
        <begin position="12"/>
        <end position="100"/>
    </location>
</feature>
<proteinExistence type="predicted"/>
<dbReference type="InterPro" id="IPR007386">
    <property type="entry name" value="DUF447_N"/>
</dbReference>
<dbReference type="Gene3D" id="1.20.58.290">
    <property type="entry name" value="Hypothetical membrane protein ta0354_69_121"/>
    <property type="match status" value="1"/>
</dbReference>
<gene>
    <name evidence="3" type="ordered locus">Ferp_1935</name>
</gene>
<dbReference type="Gene3D" id="2.30.110.10">
    <property type="entry name" value="Electron Transport, Fmn-binding Protein, Chain A"/>
    <property type="match status" value="1"/>
</dbReference>
<dbReference type="Pfam" id="PF04289">
    <property type="entry name" value="DUF447_N"/>
    <property type="match status" value="1"/>
</dbReference>
<dbReference type="Proteomes" id="UP000002613">
    <property type="component" value="Chromosome"/>
</dbReference>
<dbReference type="RefSeq" id="WP_012966412.1">
    <property type="nucleotide sequence ID" value="NC_013849.1"/>
</dbReference>
<dbReference type="Pfam" id="PF20766">
    <property type="entry name" value="DUF447_C"/>
    <property type="match status" value="1"/>
</dbReference>
<reference evidence="3 4" key="2">
    <citation type="journal article" date="2011" name="Stand. Genomic Sci.">
        <title>Complete genome sequence of Ferroglobus placidus AEDII12DO.</title>
        <authorList>
            <person name="Anderson I."/>
            <person name="Risso C."/>
            <person name="Holmes D."/>
            <person name="Lucas S."/>
            <person name="Copeland A."/>
            <person name="Lapidus A."/>
            <person name="Cheng J.F."/>
            <person name="Bruce D."/>
            <person name="Goodwin L."/>
            <person name="Pitluck S."/>
            <person name="Saunders E."/>
            <person name="Brettin T."/>
            <person name="Detter J.C."/>
            <person name="Han C."/>
            <person name="Tapia R."/>
            <person name="Larimer F."/>
            <person name="Land M."/>
            <person name="Hauser L."/>
            <person name="Woyke T."/>
            <person name="Lovley D."/>
            <person name="Kyrpides N."/>
            <person name="Ivanova N."/>
        </authorList>
    </citation>
    <scope>NUCLEOTIDE SEQUENCE [LARGE SCALE GENOMIC DNA]</scope>
    <source>
        <strain evidence="4">DSM 10642 / AEDII12DO</strain>
    </source>
</reference>
<dbReference type="OrthoDB" id="146030at2157"/>
<sequence>MLEELGLREGINEVIGITFGDWINTAPVGVVVRDKIFVRLYENHTKEFLKKSGKLYVNVVNDPIIFVKASFEDLSEEYFESLNPPILKNALSWLEFDARFEGSVAYLEFVRGGVVRREIRAVNRGFNAIIEALVYATRYVYFKKEEFKRKALEYRGLVEKCGGKKEREAFELMLGYLE</sequence>
<evidence type="ECO:0000259" key="1">
    <source>
        <dbReference type="Pfam" id="PF04289"/>
    </source>
</evidence>
<feature type="domain" description="DUF447" evidence="2">
    <location>
        <begin position="123"/>
        <end position="173"/>
    </location>
</feature>
<dbReference type="AlphaFoldDB" id="D3S010"/>
<dbReference type="eggNOG" id="arCOG04458">
    <property type="taxonomic scope" value="Archaea"/>
</dbReference>
<keyword evidence="4" id="KW-1185">Reference proteome</keyword>
<dbReference type="KEGG" id="fpl:Ferp_1935"/>
<dbReference type="STRING" id="589924.Ferp_1935"/>
<reference evidence="4" key="1">
    <citation type="submission" date="2010-02" db="EMBL/GenBank/DDBJ databases">
        <title>Complete sequence of Ferroglobus placidus DSM 10642.</title>
        <authorList>
            <consortium name="US DOE Joint Genome Institute"/>
            <person name="Lucas S."/>
            <person name="Copeland A."/>
            <person name="Lapidus A."/>
            <person name="Cheng J.-F."/>
            <person name="Bruce D."/>
            <person name="Goodwin L."/>
            <person name="Pitluck S."/>
            <person name="Saunders E."/>
            <person name="Brettin T."/>
            <person name="Detter J.C."/>
            <person name="Han C."/>
            <person name="Tapia R."/>
            <person name="Larimer F."/>
            <person name="Land M."/>
            <person name="Hauser L."/>
            <person name="Kyrpides N."/>
            <person name="Ivanova N."/>
            <person name="Holmes D."/>
            <person name="Lovley D."/>
            <person name="Kyrpides N."/>
            <person name="Anderson I.J."/>
            <person name="Woyke T."/>
        </authorList>
    </citation>
    <scope>NUCLEOTIDE SEQUENCE [LARGE SCALE GENOMIC DNA]</scope>
    <source>
        <strain evidence="4">DSM 10642 / AEDII12DO</strain>
    </source>
</reference>
<organism evidence="3 4">
    <name type="scientific">Ferroglobus placidus (strain DSM 10642 / AEDII12DO)</name>
    <dbReference type="NCBI Taxonomy" id="589924"/>
    <lineage>
        <taxon>Archaea</taxon>
        <taxon>Methanobacteriati</taxon>
        <taxon>Methanobacteriota</taxon>
        <taxon>Archaeoglobi</taxon>
        <taxon>Archaeoglobales</taxon>
        <taxon>Archaeoglobaceae</taxon>
        <taxon>Ferroglobus</taxon>
    </lineage>
</organism>
<protein>
    <recommendedName>
        <fullName evidence="5">DUF447 family protein</fullName>
    </recommendedName>
</protein>
<dbReference type="InterPro" id="IPR012349">
    <property type="entry name" value="Split_barrel_FMN-bd"/>
</dbReference>
<dbReference type="SUPFAM" id="SSF50475">
    <property type="entry name" value="FMN-binding split barrel"/>
    <property type="match status" value="1"/>
</dbReference>
<evidence type="ECO:0000313" key="4">
    <source>
        <dbReference type="Proteomes" id="UP000002613"/>
    </source>
</evidence>
<accession>D3S010</accession>
<evidence type="ECO:0000259" key="2">
    <source>
        <dbReference type="Pfam" id="PF20766"/>
    </source>
</evidence>
<dbReference type="PaxDb" id="589924-Ferp_1935"/>